<dbReference type="EMBL" id="ML976616">
    <property type="protein sequence ID" value="KAF1845218.1"/>
    <property type="molecule type" value="Genomic_DNA"/>
</dbReference>
<reference evidence="1" key="1">
    <citation type="submission" date="2020-01" db="EMBL/GenBank/DDBJ databases">
        <authorList>
            <consortium name="DOE Joint Genome Institute"/>
            <person name="Haridas S."/>
            <person name="Albert R."/>
            <person name="Binder M."/>
            <person name="Bloem J."/>
            <person name="Labutti K."/>
            <person name="Salamov A."/>
            <person name="Andreopoulos B."/>
            <person name="Baker S.E."/>
            <person name="Barry K."/>
            <person name="Bills G."/>
            <person name="Bluhm B.H."/>
            <person name="Cannon C."/>
            <person name="Castanera R."/>
            <person name="Culley D.E."/>
            <person name="Daum C."/>
            <person name="Ezra D."/>
            <person name="Gonzalez J.B."/>
            <person name="Henrissat B."/>
            <person name="Kuo A."/>
            <person name="Liang C."/>
            <person name="Lipzen A."/>
            <person name="Lutzoni F."/>
            <person name="Magnuson J."/>
            <person name="Mondo S."/>
            <person name="Nolan M."/>
            <person name="Ohm R."/>
            <person name="Pangilinan J."/>
            <person name="Park H.-J."/>
            <person name="Ramirez L."/>
            <person name="Alfaro M."/>
            <person name="Sun H."/>
            <person name="Tritt A."/>
            <person name="Yoshinaga Y."/>
            <person name="Zwiers L.-H."/>
            <person name="Turgeon B.G."/>
            <person name="Goodwin S.B."/>
            <person name="Spatafora J.W."/>
            <person name="Crous P.W."/>
            <person name="Grigoriev I.V."/>
        </authorList>
    </citation>
    <scope>NUCLEOTIDE SEQUENCE</scope>
    <source>
        <strain evidence="1">CBS 394.84</strain>
    </source>
</reference>
<evidence type="ECO:0000313" key="1">
    <source>
        <dbReference type="EMBL" id="KAF1845218.1"/>
    </source>
</evidence>
<feature type="non-terminal residue" evidence="1">
    <location>
        <position position="1"/>
    </location>
</feature>
<sequence length="262" mass="30054">PSESSTTKSHLIPRGVRKKATLGQRDDALLRMLCDDSKTNEVKELHFRKISHSMIDWKDAKHIRDINAWRNQIYGRAGLKAKEVVMWHEEEELWFELYFHLSIAKSRTHGILLPKAKAVLDAFNETFVGSVLKDKNGNELEARGERQPNAFTSKFNRICPHLRSRLQQCVFGKSGDTFVPKVTQAMLEKYQQMKAEMFAKGITSESVYSDNLQEWQNFFSHLPNHNAFEMPEVPKDSVNTKEDDAAATLISLAHQPVNIQES</sequence>
<dbReference type="OrthoDB" id="3687991at2759"/>
<evidence type="ECO:0000313" key="2">
    <source>
        <dbReference type="Proteomes" id="UP000800039"/>
    </source>
</evidence>
<dbReference type="Proteomes" id="UP000800039">
    <property type="component" value="Unassembled WGS sequence"/>
</dbReference>
<dbReference type="GeneID" id="63844647"/>
<proteinExistence type="predicted"/>
<accession>A0A9P4GFQ0</accession>
<name>A0A9P4GFQ0_9PLEO</name>
<keyword evidence="2" id="KW-1185">Reference proteome</keyword>
<comment type="caution">
    <text evidence="1">The sequence shown here is derived from an EMBL/GenBank/DDBJ whole genome shotgun (WGS) entry which is preliminary data.</text>
</comment>
<dbReference type="RefSeq" id="XP_040787781.1">
    <property type="nucleotide sequence ID" value="XM_040927394.1"/>
</dbReference>
<feature type="non-terminal residue" evidence="1">
    <location>
        <position position="262"/>
    </location>
</feature>
<gene>
    <name evidence="1" type="ORF">K460DRAFT_252696</name>
</gene>
<dbReference type="AlphaFoldDB" id="A0A9P4GFQ0"/>
<organism evidence="1 2">
    <name type="scientific">Cucurbitaria berberidis CBS 394.84</name>
    <dbReference type="NCBI Taxonomy" id="1168544"/>
    <lineage>
        <taxon>Eukaryota</taxon>
        <taxon>Fungi</taxon>
        <taxon>Dikarya</taxon>
        <taxon>Ascomycota</taxon>
        <taxon>Pezizomycotina</taxon>
        <taxon>Dothideomycetes</taxon>
        <taxon>Pleosporomycetidae</taxon>
        <taxon>Pleosporales</taxon>
        <taxon>Pleosporineae</taxon>
        <taxon>Cucurbitariaceae</taxon>
        <taxon>Cucurbitaria</taxon>
    </lineage>
</organism>
<protein>
    <submittedName>
        <fullName evidence="1">Uncharacterized protein</fullName>
    </submittedName>
</protein>